<accession>A0A931PTX9</accession>
<evidence type="ECO:0000256" key="7">
    <source>
        <dbReference type="ARBA" id="ARBA00022779"/>
    </source>
</evidence>
<dbReference type="GO" id="GO:0006935">
    <property type="term" value="P:chemotaxis"/>
    <property type="evidence" value="ECO:0007669"/>
    <property type="project" value="UniProtKB-KW"/>
</dbReference>
<feature type="region of interest" description="Disordered" evidence="11">
    <location>
        <begin position="1"/>
        <end position="23"/>
    </location>
</feature>
<feature type="transmembrane region" description="Helical" evidence="10">
    <location>
        <begin position="28"/>
        <end position="46"/>
    </location>
</feature>
<dbReference type="EMBL" id="JACOSL010000016">
    <property type="protein sequence ID" value="MBI1755952.1"/>
    <property type="molecule type" value="Genomic_DNA"/>
</dbReference>
<evidence type="ECO:0000256" key="4">
    <source>
        <dbReference type="ARBA" id="ARBA00022475"/>
    </source>
</evidence>
<dbReference type="GO" id="GO:0009425">
    <property type="term" value="C:bacterial-type flagellum basal body"/>
    <property type="evidence" value="ECO:0007669"/>
    <property type="project" value="InterPro"/>
</dbReference>
<protein>
    <recommendedName>
        <fullName evidence="10">Flagellar protein FliL</fullName>
    </recommendedName>
</protein>
<comment type="similarity">
    <text evidence="3 10">Belongs to the FliL family.</text>
</comment>
<evidence type="ECO:0000256" key="1">
    <source>
        <dbReference type="ARBA" id="ARBA00002254"/>
    </source>
</evidence>
<keyword evidence="7 10" id="KW-0283">Flagellar rotation</keyword>
<evidence type="ECO:0000256" key="5">
    <source>
        <dbReference type="ARBA" id="ARBA00022500"/>
    </source>
</evidence>
<proteinExistence type="inferred from homology"/>
<evidence type="ECO:0000256" key="9">
    <source>
        <dbReference type="ARBA" id="ARBA00023136"/>
    </source>
</evidence>
<comment type="subcellular location">
    <subcellularLocation>
        <location evidence="2">Cell membrane</location>
        <topology evidence="2">Single-pass membrane protein</topology>
    </subcellularLocation>
</comment>
<organism evidence="12 13">
    <name type="scientific">Fimbriimonas ginsengisoli</name>
    <dbReference type="NCBI Taxonomy" id="1005039"/>
    <lineage>
        <taxon>Bacteria</taxon>
        <taxon>Bacillati</taxon>
        <taxon>Armatimonadota</taxon>
        <taxon>Fimbriimonadia</taxon>
        <taxon>Fimbriimonadales</taxon>
        <taxon>Fimbriimonadaceae</taxon>
        <taxon>Fimbriimonas</taxon>
    </lineage>
</organism>
<keyword evidence="6 10" id="KW-0812">Transmembrane</keyword>
<comment type="caution">
    <text evidence="12">The sequence shown here is derived from an EMBL/GenBank/DDBJ whole genome shotgun (WGS) entry which is preliminary data.</text>
</comment>
<keyword evidence="12" id="KW-0966">Cell projection</keyword>
<evidence type="ECO:0000256" key="11">
    <source>
        <dbReference type="SAM" id="MobiDB-lite"/>
    </source>
</evidence>
<evidence type="ECO:0000256" key="6">
    <source>
        <dbReference type="ARBA" id="ARBA00022692"/>
    </source>
</evidence>
<reference evidence="12" key="1">
    <citation type="submission" date="2020-07" db="EMBL/GenBank/DDBJ databases">
        <title>Huge and variable diversity of episymbiotic CPR bacteria and DPANN archaea in groundwater ecosystems.</title>
        <authorList>
            <person name="He C.Y."/>
            <person name="Keren R."/>
            <person name="Whittaker M."/>
            <person name="Farag I.F."/>
            <person name="Doudna J."/>
            <person name="Cate J.H.D."/>
            <person name="Banfield J.F."/>
        </authorList>
    </citation>
    <scope>NUCLEOTIDE SEQUENCE</scope>
    <source>
        <strain evidence="12">NC_groundwater_17_Pr7_B-0.1um_64_12</strain>
    </source>
</reference>
<evidence type="ECO:0000313" key="12">
    <source>
        <dbReference type="EMBL" id="MBI1755952.1"/>
    </source>
</evidence>
<dbReference type="PANTHER" id="PTHR35091:SF2">
    <property type="entry name" value="FLAGELLAR PROTEIN FLIL"/>
    <property type="match status" value="1"/>
</dbReference>
<dbReference type="GO" id="GO:0071978">
    <property type="term" value="P:bacterial-type flagellum-dependent swarming motility"/>
    <property type="evidence" value="ECO:0007669"/>
    <property type="project" value="TreeGrafter"/>
</dbReference>
<evidence type="ECO:0000256" key="2">
    <source>
        <dbReference type="ARBA" id="ARBA00004162"/>
    </source>
</evidence>
<keyword evidence="12" id="KW-0282">Flagellum</keyword>
<dbReference type="GO" id="GO:0005886">
    <property type="term" value="C:plasma membrane"/>
    <property type="evidence" value="ECO:0007669"/>
    <property type="project" value="UniProtKB-SubCell"/>
</dbReference>
<dbReference type="PANTHER" id="PTHR35091">
    <property type="entry name" value="FLAGELLAR PROTEIN FLIL"/>
    <property type="match status" value="1"/>
</dbReference>
<sequence length="185" mass="20079">MADEPTQEQKKAPEETAQPEAKKKRGKLPVIIALALILAGGGYFFMGSGKKKPSARKTAVIAPKLGTIEPIKEFLVNLDGGTSYLKAEISLHLVKDFDKAKLEEAKPAIQDAIILRLRAKKLSDIRSLDQLRDLKREIAADVNEVLLSESPAKRPGAGALAKVPDDFDSPTGPVLKVYFTSFATQ</sequence>
<evidence type="ECO:0000256" key="8">
    <source>
        <dbReference type="ARBA" id="ARBA00022989"/>
    </source>
</evidence>
<name>A0A931PTX9_FIMGI</name>
<keyword evidence="8 10" id="KW-1133">Transmembrane helix</keyword>
<keyword evidence="9 10" id="KW-0472">Membrane</keyword>
<dbReference type="AlphaFoldDB" id="A0A931PTX9"/>
<gene>
    <name evidence="12" type="ORF">HYR64_02465</name>
</gene>
<dbReference type="Proteomes" id="UP000727962">
    <property type="component" value="Unassembled WGS sequence"/>
</dbReference>
<evidence type="ECO:0000256" key="10">
    <source>
        <dbReference type="RuleBase" id="RU364125"/>
    </source>
</evidence>
<keyword evidence="5 10" id="KW-0145">Chemotaxis</keyword>
<keyword evidence="4 10" id="KW-1003">Cell membrane</keyword>
<keyword evidence="12" id="KW-0969">Cilium</keyword>
<dbReference type="InterPro" id="IPR005503">
    <property type="entry name" value="FliL"/>
</dbReference>
<dbReference type="Pfam" id="PF03748">
    <property type="entry name" value="FliL"/>
    <property type="match status" value="1"/>
</dbReference>
<evidence type="ECO:0000313" key="13">
    <source>
        <dbReference type="Proteomes" id="UP000727962"/>
    </source>
</evidence>
<evidence type="ECO:0000256" key="3">
    <source>
        <dbReference type="ARBA" id="ARBA00008281"/>
    </source>
</evidence>
<comment type="function">
    <text evidence="1 10">Controls the rotational direction of flagella during chemotaxis.</text>
</comment>